<dbReference type="InterPro" id="IPR002048">
    <property type="entry name" value="EF_hand_dom"/>
</dbReference>
<dbReference type="Gene3D" id="1.10.238.10">
    <property type="entry name" value="EF-hand"/>
    <property type="match status" value="1"/>
</dbReference>
<feature type="region of interest" description="Disordered" evidence="1">
    <location>
        <begin position="69"/>
        <end position="126"/>
    </location>
</feature>
<feature type="region of interest" description="Disordered" evidence="1">
    <location>
        <begin position="151"/>
        <end position="174"/>
    </location>
</feature>
<feature type="compositionally biased region" description="Polar residues" evidence="1">
    <location>
        <begin position="103"/>
        <end position="126"/>
    </location>
</feature>
<gene>
    <name evidence="2" type="ORF">CTOB1V02_LOCUS1793</name>
</gene>
<dbReference type="EMBL" id="OB660259">
    <property type="protein sequence ID" value="CAD7223816.1"/>
    <property type="molecule type" value="Genomic_DNA"/>
</dbReference>
<organism evidence="2">
    <name type="scientific">Cyprideis torosa</name>
    <dbReference type="NCBI Taxonomy" id="163714"/>
    <lineage>
        <taxon>Eukaryota</taxon>
        <taxon>Metazoa</taxon>
        <taxon>Ecdysozoa</taxon>
        <taxon>Arthropoda</taxon>
        <taxon>Crustacea</taxon>
        <taxon>Oligostraca</taxon>
        <taxon>Ostracoda</taxon>
        <taxon>Podocopa</taxon>
        <taxon>Podocopida</taxon>
        <taxon>Cytherocopina</taxon>
        <taxon>Cytheroidea</taxon>
        <taxon>Cytherideidae</taxon>
        <taxon>Cyprideis</taxon>
    </lineage>
</organism>
<accession>A0A7R8W506</accession>
<dbReference type="PROSITE" id="PS50222">
    <property type="entry name" value="EF_HAND_2"/>
    <property type="match status" value="1"/>
</dbReference>
<reference evidence="2" key="1">
    <citation type="submission" date="2020-11" db="EMBL/GenBank/DDBJ databases">
        <authorList>
            <person name="Tran Van P."/>
        </authorList>
    </citation>
    <scope>NUCLEOTIDE SEQUENCE</scope>
</reference>
<protein>
    <submittedName>
        <fullName evidence="2">Uncharacterized protein</fullName>
    </submittedName>
</protein>
<dbReference type="OrthoDB" id="6041230at2759"/>
<evidence type="ECO:0000313" key="2">
    <source>
        <dbReference type="EMBL" id="CAD7223816.1"/>
    </source>
</evidence>
<dbReference type="InterPro" id="IPR018247">
    <property type="entry name" value="EF_Hand_1_Ca_BS"/>
</dbReference>
<sequence length="448" mass="51039">MSWCRSSVTATDVMAMEGADNALLMRPEDLDEFSSSTRGSISSVAQYISSFFDSAASRHEEEDLLTTQTLHPKGMELPSVSPARATPIPSPPSFASPSRHYGGQTTTSSSTPNAIQSPPSAYNTDKGSSKIWGSVIRDKTRGLLKKFRNSEHSISTDHQTHHANPRRSISVDESCSQNDGWTVHVWSTWLQRPSLDGTFGENFNSLRNGREEEQLTEFQKAKLTCFHRCLLDRDKDGKVTLKDFNTLAEKIRRHMDWSPEHEEFAAVHDLHRELWEHFKEEPNPLNSLREQDMDFTLLNMRPHVSLSFWLEEWGRILQGMTRIIELPPWLQQLPKFFFRFINKRCNDRICVAELRDFYSNFLSVSPGNALSLAREAYLAMTGDGAYILTVDVFELTFANFLFGKVDVGPGRYLFPCCLSPSREPWKLDLTLPESPVKKVFDPLKDPDL</sequence>
<dbReference type="AlphaFoldDB" id="A0A7R8W506"/>
<name>A0A7R8W506_9CRUS</name>
<feature type="compositionally biased region" description="Basic and acidic residues" evidence="1">
    <location>
        <begin position="151"/>
        <end position="160"/>
    </location>
</feature>
<dbReference type="SUPFAM" id="SSF47473">
    <property type="entry name" value="EF-hand"/>
    <property type="match status" value="1"/>
</dbReference>
<dbReference type="InterPro" id="IPR011992">
    <property type="entry name" value="EF-hand-dom_pair"/>
</dbReference>
<proteinExistence type="predicted"/>
<evidence type="ECO:0000256" key="1">
    <source>
        <dbReference type="SAM" id="MobiDB-lite"/>
    </source>
</evidence>
<dbReference type="PROSITE" id="PS00018">
    <property type="entry name" value="EF_HAND_1"/>
    <property type="match status" value="1"/>
</dbReference>
<dbReference type="GO" id="GO:0005509">
    <property type="term" value="F:calcium ion binding"/>
    <property type="evidence" value="ECO:0007669"/>
    <property type="project" value="InterPro"/>
</dbReference>